<dbReference type="EMBL" id="KB445791">
    <property type="protein sequence ID" value="EMD42219.1"/>
    <property type="molecule type" value="Genomic_DNA"/>
</dbReference>
<sequence>RIEELRDIHRLESKSQSDQIDKLRHQVEEAEALLKASHASAAALEQEAAKQKAEMERLEGEVEKARSVAKEEEEKRVKAITLLKTVRQKLVKAEKDRDDNSKEMQSMKEKEKEEREKDKAEKLALQSEIQKVNAEREAAIVGLRSQFDKEIAALKDKYEKEFTMFKSQYELEAIAAKASYTKELDNKNSRICDLEASVKRLAGEKDDLFDQLQVRQAEVESSQSHLESLEGQCTELQYQLREANDRVALLTEELAESQREQSTKVHSPGPSPEEVTRLLSATEVKYESRVSDLRRQLQIVEKERDESETQWSKRLSEKVKELEVLKGTLTTSARSREQESESVNSLKTEIQELKNEIHKHQKRIADLQHQATKVTETEEMIMAQLSDANLKASVLQQHLEESKGRESQLRMANKTLREELRKVQSSAALLERQRNPGVGYWAARQESSSEPRSPRSSIDSGSRPTSPSVDKNDEEINIEYLRNIILQFLEHKEMRPHLVRILSTILRFTPQETRRLVAKV</sequence>
<evidence type="ECO:0000313" key="10">
    <source>
        <dbReference type="Proteomes" id="UP000016930"/>
    </source>
</evidence>
<evidence type="ECO:0000256" key="4">
    <source>
        <dbReference type="ARBA" id="ARBA00023054"/>
    </source>
</evidence>
<evidence type="ECO:0000256" key="5">
    <source>
        <dbReference type="ARBA" id="ARBA00023136"/>
    </source>
</evidence>
<feature type="non-terminal residue" evidence="9">
    <location>
        <position position="1"/>
    </location>
</feature>
<reference evidence="9 10" key="1">
    <citation type="journal article" date="2012" name="Proc. Natl. Acad. Sci. U.S.A.">
        <title>Comparative genomics of Ceriporiopsis subvermispora and Phanerochaete chrysosporium provide insight into selective ligninolysis.</title>
        <authorList>
            <person name="Fernandez-Fueyo E."/>
            <person name="Ruiz-Duenas F.J."/>
            <person name="Ferreira P."/>
            <person name="Floudas D."/>
            <person name="Hibbett D.S."/>
            <person name="Canessa P."/>
            <person name="Larrondo L.F."/>
            <person name="James T.Y."/>
            <person name="Seelenfreund D."/>
            <person name="Lobos S."/>
            <person name="Polanco R."/>
            <person name="Tello M."/>
            <person name="Honda Y."/>
            <person name="Watanabe T."/>
            <person name="Watanabe T."/>
            <person name="Ryu J.S."/>
            <person name="Kubicek C.P."/>
            <person name="Schmoll M."/>
            <person name="Gaskell J."/>
            <person name="Hammel K.E."/>
            <person name="St John F.J."/>
            <person name="Vanden Wymelenberg A."/>
            <person name="Sabat G."/>
            <person name="Splinter BonDurant S."/>
            <person name="Syed K."/>
            <person name="Yadav J.S."/>
            <person name="Doddapaneni H."/>
            <person name="Subramanian V."/>
            <person name="Lavin J.L."/>
            <person name="Oguiza J.A."/>
            <person name="Perez G."/>
            <person name="Pisabarro A.G."/>
            <person name="Ramirez L."/>
            <person name="Santoyo F."/>
            <person name="Master E."/>
            <person name="Coutinho P.M."/>
            <person name="Henrissat B."/>
            <person name="Lombard V."/>
            <person name="Magnuson J.K."/>
            <person name="Kuees U."/>
            <person name="Hori C."/>
            <person name="Igarashi K."/>
            <person name="Samejima M."/>
            <person name="Held B.W."/>
            <person name="Barry K.W."/>
            <person name="LaButti K.M."/>
            <person name="Lapidus A."/>
            <person name="Lindquist E.A."/>
            <person name="Lucas S.M."/>
            <person name="Riley R."/>
            <person name="Salamov A.A."/>
            <person name="Hoffmeister D."/>
            <person name="Schwenk D."/>
            <person name="Hadar Y."/>
            <person name="Yarden O."/>
            <person name="de Vries R.P."/>
            <person name="Wiebenga A."/>
            <person name="Stenlid J."/>
            <person name="Eastwood D."/>
            <person name="Grigoriev I.V."/>
            <person name="Berka R.M."/>
            <person name="Blanchette R.A."/>
            <person name="Kersten P."/>
            <person name="Martinez A.T."/>
            <person name="Vicuna R."/>
            <person name="Cullen D."/>
        </authorList>
    </citation>
    <scope>NUCLEOTIDE SEQUENCE [LARGE SCALE GENOMIC DNA]</scope>
    <source>
        <strain evidence="9 10">B</strain>
    </source>
</reference>
<dbReference type="OrthoDB" id="1926336at2759"/>
<feature type="region of interest" description="Disordered" evidence="7">
    <location>
        <begin position="90"/>
        <end position="122"/>
    </location>
</feature>
<keyword evidence="10" id="KW-1185">Reference proteome</keyword>
<comment type="subcellular location">
    <subcellularLocation>
        <location evidence="2">Cytoplasm</location>
    </subcellularLocation>
    <subcellularLocation>
        <location evidence="1">Endomembrane system</location>
        <topology evidence="1">Peripheral membrane protein</topology>
    </subcellularLocation>
</comment>
<dbReference type="Proteomes" id="UP000016930">
    <property type="component" value="Unassembled WGS sequence"/>
</dbReference>
<evidence type="ECO:0000256" key="3">
    <source>
        <dbReference type="ARBA" id="ARBA00022490"/>
    </source>
</evidence>
<evidence type="ECO:0000256" key="7">
    <source>
        <dbReference type="SAM" id="MobiDB-lite"/>
    </source>
</evidence>
<accession>M2PZ59</accession>
<dbReference type="SMART" id="SM00755">
    <property type="entry name" value="Grip"/>
    <property type="match status" value="1"/>
</dbReference>
<evidence type="ECO:0000256" key="6">
    <source>
        <dbReference type="SAM" id="Coils"/>
    </source>
</evidence>
<evidence type="ECO:0000259" key="8">
    <source>
        <dbReference type="PROSITE" id="PS50913"/>
    </source>
</evidence>
<dbReference type="InterPro" id="IPR051952">
    <property type="entry name" value="Golgi-autophagy_related"/>
</dbReference>
<dbReference type="Pfam" id="PF01465">
    <property type="entry name" value="GRIP"/>
    <property type="match status" value="1"/>
</dbReference>
<dbReference type="InterPro" id="IPR000237">
    <property type="entry name" value="GRIP_dom"/>
</dbReference>
<keyword evidence="4 6" id="KW-0175">Coiled coil</keyword>
<gene>
    <name evidence="9" type="ORF">CERSUDRAFT_38878</name>
</gene>
<name>M2PZ59_CERS8</name>
<feature type="coiled-coil region" evidence="6">
    <location>
        <begin position="336"/>
        <end position="433"/>
    </location>
</feature>
<feature type="compositionally biased region" description="Polar residues" evidence="7">
    <location>
        <begin position="458"/>
        <end position="469"/>
    </location>
</feature>
<dbReference type="AlphaFoldDB" id="M2PZ59"/>
<dbReference type="HOGENOM" id="CLU_007533_1_0_1"/>
<proteinExistence type="predicted"/>
<dbReference type="PROSITE" id="PS50913">
    <property type="entry name" value="GRIP"/>
    <property type="match status" value="1"/>
</dbReference>
<feature type="domain" description="GRIP" evidence="8">
    <location>
        <begin position="471"/>
        <end position="519"/>
    </location>
</feature>
<evidence type="ECO:0000256" key="1">
    <source>
        <dbReference type="ARBA" id="ARBA00004184"/>
    </source>
</evidence>
<feature type="non-terminal residue" evidence="9">
    <location>
        <position position="520"/>
    </location>
</feature>
<dbReference type="PANTHER" id="PTHR23157">
    <property type="entry name" value="GRIP AND COILED-COIL DOMAIN-CONTAINING PROTEIN 1"/>
    <property type="match status" value="1"/>
</dbReference>
<dbReference type="PANTHER" id="PTHR23157:SF25">
    <property type="entry name" value="GRIP AND COILED-COIL DOMAIN-CONTAINING PROTEIN 1"/>
    <property type="match status" value="1"/>
</dbReference>
<feature type="region of interest" description="Disordered" evidence="7">
    <location>
        <begin position="255"/>
        <end position="274"/>
    </location>
</feature>
<keyword evidence="3" id="KW-0963">Cytoplasm</keyword>
<evidence type="ECO:0000313" key="9">
    <source>
        <dbReference type="EMBL" id="EMD42219.1"/>
    </source>
</evidence>
<dbReference type="Gene3D" id="1.10.220.60">
    <property type="entry name" value="GRIP domain"/>
    <property type="match status" value="1"/>
</dbReference>
<evidence type="ECO:0000256" key="2">
    <source>
        <dbReference type="ARBA" id="ARBA00004496"/>
    </source>
</evidence>
<keyword evidence="5" id="KW-0472">Membrane</keyword>
<feature type="region of interest" description="Disordered" evidence="7">
    <location>
        <begin position="439"/>
        <end position="471"/>
    </location>
</feature>
<feature type="compositionally biased region" description="Basic and acidic residues" evidence="7">
    <location>
        <begin position="91"/>
        <end position="122"/>
    </location>
</feature>
<feature type="region of interest" description="Disordered" evidence="7">
    <location>
        <begin position="1"/>
        <end position="20"/>
    </location>
</feature>
<dbReference type="STRING" id="914234.M2PZ59"/>
<organism evidence="9 10">
    <name type="scientific">Ceriporiopsis subvermispora (strain B)</name>
    <name type="common">White-rot fungus</name>
    <name type="synonym">Gelatoporia subvermispora</name>
    <dbReference type="NCBI Taxonomy" id="914234"/>
    <lineage>
        <taxon>Eukaryota</taxon>
        <taxon>Fungi</taxon>
        <taxon>Dikarya</taxon>
        <taxon>Basidiomycota</taxon>
        <taxon>Agaricomycotina</taxon>
        <taxon>Agaricomycetes</taxon>
        <taxon>Polyporales</taxon>
        <taxon>Gelatoporiaceae</taxon>
        <taxon>Gelatoporia</taxon>
    </lineage>
</organism>
<protein>
    <recommendedName>
        <fullName evidence="8">GRIP domain-containing protein</fullName>
    </recommendedName>
</protein>
<dbReference type="GO" id="GO:0005794">
    <property type="term" value="C:Golgi apparatus"/>
    <property type="evidence" value="ECO:0007669"/>
    <property type="project" value="TreeGrafter"/>
</dbReference>
<dbReference type="Gene3D" id="1.10.287.1490">
    <property type="match status" value="1"/>
</dbReference>